<reference evidence="1 2" key="1">
    <citation type="submission" date="2016-01" db="EMBL/GenBank/DDBJ databases">
        <authorList>
            <person name="Regsiter A."/>
            <person name="william w."/>
        </authorList>
    </citation>
    <scope>NUCLEOTIDE SEQUENCE [LARGE SCALE GENOMIC DNA]</scope>
    <source>
        <strain evidence="1 2">CFBP 5494</strain>
    </source>
</reference>
<name>A0A9W5B3X2_9HYPH</name>
<gene>
    <name evidence="1" type="ORF">AGR2A_Lc180093</name>
</gene>
<keyword evidence="2" id="KW-1185">Reference proteome</keyword>
<protein>
    <submittedName>
        <fullName evidence="1">Uncharacterized protein</fullName>
    </submittedName>
</protein>
<accession>A0A9W5B3X2</accession>
<proteinExistence type="predicted"/>
<dbReference type="Proteomes" id="UP000191933">
    <property type="component" value="Unassembled WGS sequence"/>
</dbReference>
<sequence length="55" mass="5696">MTSAPAKASRFTMPACDVDLISQTFPAVDSRAVDMAATVPAGSSASARIAARRRL</sequence>
<dbReference type="AlphaFoldDB" id="A0A9W5B3X2"/>
<dbReference type="EMBL" id="FBVY01000030">
    <property type="protein sequence ID" value="CUW96564.1"/>
    <property type="molecule type" value="Genomic_DNA"/>
</dbReference>
<organism evidence="1 2">
    <name type="scientific">Agrobacterium genomosp. 2 str. CFBP 5494</name>
    <dbReference type="NCBI Taxonomy" id="1183436"/>
    <lineage>
        <taxon>Bacteria</taxon>
        <taxon>Pseudomonadati</taxon>
        <taxon>Pseudomonadota</taxon>
        <taxon>Alphaproteobacteria</taxon>
        <taxon>Hyphomicrobiales</taxon>
        <taxon>Rhizobiaceae</taxon>
        <taxon>Rhizobium/Agrobacterium group</taxon>
        <taxon>Agrobacterium</taxon>
        <taxon>Agrobacterium tumefaciens complex</taxon>
    </lineage>
</organism>
<comment type="caution">
    <text evidence="1">The sequence shown here is derived from an EMBL/GenBank/DDBJ whole genome shotgun (WGS) entry which is preliminary data.</text>
</comment>
<evidence type="ECO:0000313" key="2">
    <source>
        <dbReference type="Proteomes" id="UP000191933"/>
    </source>
</evidence>
<evidence type="ECO:0000313" key="1">
    <source>
        <dbReference type="EMBL" id="CUW96564.1"/>
    </source>
</evidence>